<comment type="subcellular location">
    <subcellularLocation>
        <location evidence="2">Cell membrane</location>
        <topology evidence="2">Multi-pass membrane protein</topology>
    </subcellularLocation>
</comment>
<evidence type="ECO:0000256" key="15">
    <source>
        <dbReference type="SAM" id="Phobius"/>
    </source>
</evidence>
<keyword evidence="13 15" id="KW-0472">Membrane</keyword>
<organism evidence="17 18">
    <name type="scientific">Azonexus hydrophilus</name>
    <dbReference type="NCBI Taxonomy" id="418702"/>
    <lineage>
        <taxon>Bacteria</taxon>
        <taxon>Pseudomonadati</taxon>
        <taxon>Pseudomonadota</taxon>
        <taxon>Betaproteobacteria</taxon>
        <taxon>Rhodocyclales</taxon>
        <taxon>Azonexaceae</taxon>
        <taxon>Azonexus</taxon>
    </lineage>
</organism>
<dbReference type="Gene3D" id="1.10.287.130">
    <property type="match status" value="1"/>
</dbReference>
<feature type="transmembrane region" description="Helical" evidence="15">
    <location>
        <begin position="299"/>
        <end position="322"/>
    </location>
</feature>
<evidence type="ECO:0000259" key="16">
    <source>
        <dbReference type="PROSITE" id="PS50109"/>
    </source>
</evidence>
<dbReference type="RefSeq" id="WP_341743871.1">
    <property type="nucleotide sequence ID" value="NZ_CP151406.1"/>
</dbReference>
<evidence type="ECO:0000256" key="12">
    <source>
        <dbReference type="ARBA" id="ARBA00023012"/>
    </source>
</evidence>
<evidence type="ECO:0000313" key="17">
    <source>
        <dbReference type="EMBL" id="WZJ21823.1"/>
    </source>
</evidence>
<dbReference type="EMBL" id="CP151406">
    <property type="protein sequence ID" value="WZJ21823.1"/>
    <property type="molecule type" value="Genomic_DNA"/>
</dbReference>
<dbReference type="PROSITE" id="PS50109">
    <property type="entry name" value="HIS_KIN"/>
    <property type="match status" value="1"/>
</dbReference>
<dbReference type="PANTHER" id="PTHR43065">
    <property type="entry name" value="SENSOR HISTIDINE KINASE"/>
    <property type="match status" value="1"/>
</dbReference>
<name>A0ABZ2XI14_9RHOO</name>
<accession>A0ABZ2XI14</accession>
<dbReference type="SUPFAM" id="SSF103190">
    <property type="entry name" value="Sensory domain-like"/>
    <property type="match status" value="1"/>
</dbReference>
<evidence type="ECO:0000313" key="18">
    <source>
        <dbReference type="Proteomes" id="UP001479520"/>
    </source>
</evidence>
<dbReference type="CDD" id="cd00082">
    <property type="entry name" value="HisKA"/>
    <property type="match status" value="1"/>
</dbReference>
<dbReference type="PANTHER" id="PTHR43065:SF46">
    <property type="entry name" value="C4-DICARBOXYLATE TRANSPORT SENSOR PROTEIN DCTB"/>
    <property type="match status" value="1"/>
</dbReference>
<feature type="coiled-coil region" evidence="14">
    <location>
        <begin position="322"/>
        <end position="349"/>
    </location>
</feature>
<keyword evidence="6" id="KW-0808">Transferase</keyword>
<evidence type="ECO:0000256" key="14">
    <source>
        <dbReference type="SAM" id="Coils"/>
    </source>
</evidence>
<dbReference type="InterPro" id="IPR003594">
    <property type="entry name" value="HATPase_dom"/>
</dbReference>
<keyword evidence="9" id="KW-0418">Kinase</keyword>
<reference evidence="17 18" key="1">
    <citation type="submission" date="2024-04" db="EMBL/GenBank/DDBJ databases">
        <title>Dissimilatory iodate-reducing microorganisms contribute to the enrichment of iodine in groundwater.</title>
        <authorList>
            <person name="Jiang Z."/>
        </authorList>
    </citation>
    <scope>NUCLEOTIDE SEQUENCE [LARGE SCALE GENOMIC DNA]</scope>
    <source>
        <strain evidence="17 18">NCP973</strain>
    </source>
</reference>
<dbReference type="InterPro" id="IPR029151">
    <property type="entry name" value="Sensor-like_sf"/>
</dbReference>
<evidence type="ECO:0000256" key="1">
    <source>
        <dbReference type="ARBA" id="ARBA00000085"/>
    </source>
</evidence>
<evidence type="ECO:0000256" key="7">
    <source>
        <dbReference type="ARBA" id="ARBA00022692"/>
    </source>
</evidence>
<feature type="domain" description="Histidine kinase" evidence="16">
    <location>
        <begin position="386"/>
        <end position="599"/>
    </location>
</feature>
<dbReference type="SUPFAM" id="SSF55874">
    <property type="entry name" value="ATPase domain of HSP90 chaperone/DNA topoisomerase II/histidine kinase"/>
    <property type="match status" value="1"/>
</dbReference>
<dbReference type="PROSITE" id="PS51257">
    <property type="entry name" value="PROKAR_LIPOPROTEIN"/>
    <property type="match status" value="1"/>
</dbReference>
<dbReference type="SUPFAM" id="SSF47384">
    <property type="entry name" value="Homodimeric domain of signal transducing histidine kinase"/>
    <property type="match status" value="1"/>
</dbReference>
<evidence type="ECO:0000256" key="2">
    <source>
        <dbReference type="ARBA" id="ARBA00004651"/>
    </source>
</evidence>
<keyword evidence="7 15" id="KW-0812">Transmembrane</keyword>
<dbReference type="Gene3D" id="3.30.565.10">
    <property type="entry name" value="Histidine kinase-like ATPase, C-terminal domain"/>
    <property type="match status" value="1"/>
</dbReference>
<evidence type="ECO:0000256" key="11">
    <source>
        <dbReference type="ARBA" id="ARBA00022989"/>
    </source>
</evidence>
<dbReference type="Pfam" id="PF02518">
    <property type="entry name" value="HATPase_c"/>
    <property type="match status" value="1"/>
</dbReference>
<dbReference type="InterPro" id="IPR017055">
    <property type="entry name" value="Sig_transdc_His_kinase_DctB"/>
</dbReference>
<evidence type="ECO:0000256" key="9">
    <source>
        <dbReference type="ARBA" id="ARBA00022777"/>
    </source>
</evidence>
<dbReference type="InterPro" id="IPR003661">
    <property type="entry name" value="HisK_dim/P_dom"/>
</dbReference>
<dbReference type="SMART" id="SM00388">
    <property type="entry name" value="HisKA"/>
    <property type="match status" value="1"/>
</dbReference>
<keyword evidence="5" id="KW-0597">Phosphoprotein</keyword>
<sequence>MSRPVIPTKPPSRTWLLTVLATLACLLIGLLGYRLLLDHNLAHERRLATQRLDAFALSLDATLNRHESLPGLLALEPSLAALLRDPDNKQRIDAANAYLEAAQQGAAVAATYLIDANGLTLAASNWRQPRSFIGHNYAFRPYFADAVAQGLGRFYGVGVTTGEPGYFIAAPVRDGQQILGVVVLKIGLEAMEQAMAGAGDILLLADADGIVFLSSERRLRYRTLAPLPAATTARLAETRQYGNQAIVALADRPVPLEASAPLRLALPDETPREHLLVTRPVGNFGWQVVQLGRLDEARAAAFSGAMALAFAAAFAIGVAAHLRHRRRRREELQRIHGELEQRIAERTADLTAKIAELQRTEAILHETRDAAVQAGKLAVLGQLSAGISHELNQPLAALQTFADNASALLARGRHEEVAENLQMIGELVGRTGRIVRQLKTFARKEAATPQPVSVASAIEHALLLVEPRRRDTAASIEVSQNDGELQVVAEAGRLEQVLVNLMLNGLDAMHGQPAPRLEITVARSAGQVRLSVRDHGPGIADEVRSHLFEPFYTTKPAGEGLGLGLAISLAIVESYGGTLRTDNAADGGAVFVLTLPAAGDDHAAPDA</sequence>
<protein>
    <recommendedName>
        <fullName evidence="3">histidine kinase</fullName>
        <ecNumber evidence="3">2.7.13.3</ecNumber>
    </recommendedName>
</protein>
<dbReference type="InterPro" id="IPR036890">
    <property type="entry name" value="HATPase_C_sf"/>
</dbReference>
<dbReference type="InterPro" id="IPR004358">
    <property type="entry name" value="Sig_transdc_His_kin-like_C"/>
</dbReference>
<evidence type="ECO:0000256" key="8">
    <source>
        <dbReference type="ARBA" id="ARBA00022741"/>
    </source>
</evidence>
<dbReference type="SMART" id="SM00387">
    <property type="entry name" value="HATPase_c"/>
    <property type="match status" value="1"/>
</dbReference>
<evidence type="ECO:0000256" key="13">
    <source>
        <dbReference type="ARBA" id="ARBA00023136"/>
    </source>
</evidence>
<keyword evidence="18" id="KW-1185">Reference proteome</keyword>
<evidence type="ECO:0000256" key="10">
    <source>
        <dbReference type="ARBA" id="ARBA00022840"/>
    </source>
</evidence>
<evidence type="ECO:0000256" key="5">
    <source>
        <dbReference type="ARBA" id="ARBA00022553"/>
    </source>
</evidence>
<dbReference type="EC" id="2.7.13.3" evidence="3"/>
<keyword evidence="12" id="KW-0902">Two-component regulatory system</keyword>
<dbReference type="PIRSF" id="PIRSF036431">
    <property type="entry name" value="STHK_DctB"/>
    <property type="match status" value="1"/>
</dbReference>
<evidence type="ECO:0000256" key="6">
    <source>
        <dbReference type="ARBA" id="ARBA00022679"/>
    </source>
</evidence>
<dbReference type="InterPro" id="IPR036097">
    <property type="entry name" value="HisK_dim/P_sf"/>
</dbReference>
<dbReference type="PRINTS" id="PR00344">
    <property type="entry name" value="BCTRLSENSOR"/>
</dbReference>
<dbReference type="Pfam" id="PF00512">
    <property type="entry name" value="HisKA"/>
    <property type="match status" value="1"/>
</dbReference>
<gene>
    <name evidence="17" type="ORF">AADV58_01375</name>
</gene>
<dbReference type="GO" id="GO:0005524">
    <property type="term" value="F:ATP binding"/>
    <property type="evidence" value="ECO:0007669"/>
    <property type="project" value="UniProtKB-KW"/>
</dbReference>
<dbReference type="InterPro" id="IPR005467">
    <property type="entry name" value="His_kinase_dom"/>
</dbReference>
<dbReference type="Gene3D" id="3.30.450.20">
    <property type="entry name" value="PAS domain"/>
    <property type="match status" value="2"/>
</dbReference>
<dbReference type="InterPro" id="IPR033479">
    <property type="entry name" value="dCache_1"/>
</dbReference>
<keyword evidence="14" id="KW-0175">Coiled coil</keyword>
<keyword evidence="4" id="KW-1003">Cell membrane</keyword>
<comment type="catalytic activity">
    <reaction evidence="1">
        <text>ATP + protein L-histidine = ADP + protein N-phospho-L-histidine.</text>
        <dbReference type="EC" id="2.7.13.3"/>
    </reaction>
</comment>
<keyword evidence="11 15" id="KW-1133">Transmembrane helix</keyword>
<dbReference type="Proteomes" id="UP001479520">
    <property type="component" value="Chromosome"/>
</dbReference>
<proteinExistence type="predicted"/>
<dbReference type="Pfam" id="PF02743">
    <property type="entry name" value="dCache_1"/>
    <property type="match status" value="1"/>
</dbReference>
<keyword evidence="8" id="KW-0547">Nucleotide-binding</keyword>
<keyword evidence="10 17" id="KW-0067">ATP-binding</keyword>
<evidence type="ECO:0000256" key="4">
    <source>
        <dbReference type="ARBA" id="ARBA00022475"/>
    </source>
</evidence>
<evidence type="ECO:0000256" key="3">
    <source>
        <dbReference type="ARBA" id="ARBA00012438"/>
    </source>
</evidence>